<accession>A0A8H7DC73</accession>
<name>A0A8H7DC73_9AGAR</name>
<feature type="compositionally biased region" description="Basic and acidic residues" evidence="1">
    <location>
        <begin position="423"/>
        <end position="434"/>
    </location>
</feature>
<organism evidence="3 4">
    <name type="scientific">Mycena sanguinolenta</name>
    <dbReference type="NCBI Taxonomy" id="230812"/>
    <lineage>
        <taxon>Eukaryota</taxon>
        <taxon>Fungi</taxon>
        <taxon>Dikarya</taxon>
        <taxon>Basidiomycota</taxon>
        <taxon>Agaricomycotina</taxon>
        <taxon>Agaricomycetes</taxon>
        <taxon>Agaricomycetidae</taxon>
        <taxon>Agaricales</taxon>
        <taxon>Marasmiineae</taxon>
        <taxon>Mycenaceae</taxon>
        <taxon>Mycena</taxon>
    </lineage>
</organism>
<dbReference type="AlphaFoldDB" id="A0A8H7DC73"/>
<evidence type="ECO:0000313" key="3">
    <source>
        <dbReference type="EMBL" id="KAF7366748.1"/>
    </source>
</evidence>
<feature type="compositionally biased region" description="Gly residues" evidence="1">
    <location>
        <begin position="411"/>
        <end position="420"/>
    </location>
</feature>
<protein>
    <submittedName>
        <fullName evidence="3">CAP64-like protein</fullName>
    </submittedName>
</protein>
<keyword evidence="2" id="KW-0472">Membrane</keyword>
<reference evidence="3" key="1">
    <citation type="submission" date="2020-05" db="EMBL/GenBank/DDBJ databases">
        <title>Mycena genomes resolve the evolution of fungal bioluminescence.</title>
        <authorList>
            <person name="Tsai I.J."/>
        </authorList>
    </citation>
    <scope>NUCLEOTIDE SEQUENCE</scope>
    <source>
        <strain evidence="3">160909Yilan</strain>
    </source>
</reference>
<keyword evidence="2" id="KW-0812">Transmembrane</keyword>
<evidence type="ECO:0000256" key="2">
    <source>
        <dbReference type="SAM" id="Phobius"/>
    </source>
</evidence>
<dbReference type="OrthoDB" id="544608at2759"/>
<dbReference type="CDD" id="cd00229">
    <property type="entry name" value="SGNH_hydrolase"/>
    <property type="match status" value="1"/>
</dbReference>
<keyword evidence="2" id="KW-1133">Transmembrane helix</keyword>
<evidence type="ECO:0000256" key="1">
    <source>
        <dbReference type="SAM" id="MobiDB-lite"/>
    </source>
</evidence>
<dbReference type="PANTHER" id="PTHR34407:SF1">
    <property type="entry name" value="SGNH HYDROLASE-TYPE ESTERASE DOMAIN-CONTAINING PROTEIN"/>
    <property type="match status" value="1"/>
</dbReference>
<feature type="region of interest" description="Disordered" evidence="1">
    <location>
        <begin position="411"/>
        <end position="434"/>
    </location>
</feature>
<evidence type="ECO:0000313" key="4">
    <source>
        <dbReference type="Proteomes" id="UP000623467"/>
    </source>
</evidence>
<keyword evidence="4" id="KW-1185">Reference proteome</keyword>
<feature type="region of interest" description="Disordered" evidence="1">
    <location>
        <begin position="1"/>
        <end position="32"/>
    </location>
</feature>
<proteinExistence type="predicted"/>
<dbReference type="Proteomes" id="UP000623467">
    <property type="component" value="Unassembled WGS sequence"/>
</dbReference>
<feature type="transmembrane region" description="Helical" evidence="2">
    <location>
        <begin position="44"/>
        <end position="62"/>
    </location>
</feature>
<dbReference type="PANTHER" id="PTHR34407">
    <property type="entry name" value="EXPRESSED PROTEIN"/>
    <property type="match status" value="1"/>
</dbReference>
<gene>
    <name evidence="3" type="ORF">MSAN_00933000</name>
</gene>
<sequence>MQRRTGKREAHISPLLSRPPSSGMGSDNDKSRLSQRSLGVTNRIWLIIGLFLFLLTLTHYIVPTTPTPTYTFSNLNLTPRNYLNGSEAAPNPFDFCPAYGPGDEIGLKHGAVTLGKTRLHLGSGARIQRVLNKALTGQPVTISILGGSGECFYYFRGKDVGRFATLGELFRATFEAQGSTLSPTGLLRIARCLRRVLPAAYSVFLHATVPVTTRYLPNATLRVSSSGGTPFSPHPASELTNGAMRRTNSEYFAFCSTHHIPDSTDLVIVELDVDDRATQETQENFEILIRSILIRPDEPAVLVLGHFSPEIHTAYGYSGPDSIHNTVAQFYDVPHISIKPMVYHDYMRDPDSIAKLYADAVLASPAGHELISEALIAYMQSQICTAWAVATGVSFDAVPLRTSFDPPAGEGHGLFGGIGQRKGVPEPDGKDAGAAAEDVKLAHAPSSSNPAHPALNVPRTRIASRPGNNRRFEEIAPFCVSANDLINPLPPSLFYGSGWDAFHPNMGSSSLNTKAHYFHSMLPTSKLRVPIVVGAGDVAIYYLKEPVSSVGEGSAVECWVDDNYAGARTIENAADVGESTAALYYIDHYVSRGSHFVECQLMGEEGKGVPLFKIIGVFST</sequence>
<dbReference type="EMBL" id="JACAZH010000006">
    <property type="protein sequence ID" value="KAF7366748.1"/>
    <property type="molecule type" value="Genomic_DNA"/>
</dbReference>
<dbReference type="SUPFAM" id="SSF52266">
    <property type="entry name" value="SGNH hydrolase"/>
    <property type="match status" value="1"/>
</dbReference>
<comment type="caution">
    <text evidence="3">The sequence shown here is derived from an EMBL/GenBank/DDBJ whole genome shotgun (WGS) entry which is preliminary data.</text>
</comment>